<dbReference type="Proteomes" id="UP000008635">
    <property type="component" value="Chromosome"/>
</dbReference>
<dbReference type="OrthoDB" id="73889at2"/>
<name>E8U907_DEIML</name>
<accession>E8U907</accession>
<dbReference type="STRING" id="709986.Deima_1901"/>
<dbReference type="InterPro" id="IPR011989">
    <property type="entry name" value="ARM-like"/>
</dbReference>
<dbReference type="HOGENOM" id="CLU_830858_0_0_0"/>
<dbReference type="Pfam" id="PF01816">
    <property type="entry name" value="LRV"/>
    <property type="match status" value="1"/>
</dbReference>
<evidence type="ECO:0008006" key="3">
    <source>
        <dbReference type="Google" id="ProtNLM"/>
    </source>
</evidence>
<reference evidence="1 2" key="1">
    <citation type="journal article" date="2011" name="Stand. Genomic Sci.">
        <title>Complete genome sequence of Deinococcus maricopensis type strain (LB-34).</title>
        <authorList>
            <person name="Pukall R."/>
            <person name="Zeytun A."/>
            <person name="Lucas S."/>
            <person name="Lapidus A."/>
            <person name="Hammon N."/>
            <person name="Deshpande S."/>
            <person name="Nolan M."/>
            <person name="Cheng J.F."/>
            <person name="Pitluck S."/>
            <person name="Liolios K."/>
            <person name="Pagani I."/>
            <person name="Mikhailova N."/>
            <person name="Ivanova N."/>
            <person name="Mavromatis K."/>
            <person name="Pati A."/>
            <person name="Tapia R."/>
            <person name="Han C."/>
            <person name="Goodwin L."/>
            <person name="Chen A."/>
            <person name="Palaniappan K."/>
            <person name="Land M."/>
            <person name="Hauser L."/>
            <person name="Chang Y.J."/>
            <person name="Jeffries C.D."/>
            <person name="Brambilla E.M."/>
            <person name="Rohde M."/>
            <person name="Goker M."/>
            <person name="Detter J.C."/>
            <person name="Woyke T."/>
            <person name="Bristow J."/>
            <person name="Eisen J.A."/>
            <person name="Markowitz V."/>
            <person name="Hugenholtz P."/>
            <person name="Kyrpides N.C."/>
            <person name="Klenk H.P."/>
        </authorList>
    </citation>
    <scope>NUCLEOTIDE SEQUENCE [LARGE SCALE GENOMIC DNA]</scope>
    <source>
        <strain evidence="2">DSM 21211 / LMG 22137 / NRRL B-23946 / LB-34</strain>
    </source>
</reference>
<dbReference type="Gene3D" id="1.25.10.10">
    <property type="entry name" value="Leucine-rich Repeat Variant"/>
    <property type="match status" value="1"/>
</dbReference>
<proteinExistence type="predicted"/>
<organism evidence="1 2">
    <name type="scientific">Deinococcus maricopensis (strain DSM 21211 / LMG 22137 / NRRL B-23946 / LB-34)</name>
    <dbReference type="NCBI Taxonomy" id="709986"/>
    <lineage>
        <taxon>Bacteria</taxon>
        <taxon>Thermotogati</taxon>
        <taxon>Deinococcota</taxon>
        <taxon>Deinococci</taxon>
        <taxon>Deinococcales</taxon>
        <taxon>Deinococcaceae</taxon>
        <taxon>Deinococcus</taxon>
    </lineage>
</organism>
<protein>
    <recommendedName>
        <fullName evidence="3">Leucine rich repeat variant-containing protein</fullName>
    </recommendedName>
</protein>
<dbReference type="AlphaFoldDB" id="E8U907"/>
<dbReference type="KEGG" id="dmr:Deima_1901"/>
<dbReference type="EMBL" id="CP002454">
    <property type="protein sequence ID" value="ADV67546.1"/>
    <property type="molecule type" value="Genomic_DNA"/>
</dbReference>
<dbReference type="RefSeq" id="WP_013557051.1">
    <property type="nucleotide sequence ID" value="NC_014958.1"/>
</dbReference>
<evidence type="ECO:0000313" key="2">
    <source>
        <dbReference type="Proteomes" id="UP000008635"/>
    </source>
</evidence>
<gene>
    <name evidence="1" type="ordered locus">Deima_1901</name>
</gene>
<dbReference type="eggNOG" id="COG1413">
    <property type="taxonomic scope" value="Bacteria"/>
</dbReference>
<dbReference type="SUPFAM" id="SSF48371">
    <property type="entry name" value="ARM repeat"/>
    <property type="match status" value="1"/>
</dbReference>
<reference evidence="2" key="2">
    <citation type="submission" date="2011-01" db="EMBL/GenBank/DDBJ databases">
        <title>The complete genome of Deinococcus maricopensis DSM 21211.</title>
        <authorList>
            <consortium name="US DOE Joint Genome Institute (JGI-PGF)"/>
            <person name="Lucas S."/>
            <person name="Copeland A."/>
            <person name="Lapidus A."/>
            <person name="Goodwin L."/>
            <person name="Pitluck S."/>
            <person name="Kyrpides N."/>
            <person name="Mavromatis K."/>
            <person name="Pagani I."/>
            <person name="Ivanova N."/>
            <person name="Ovchinnikova G."/>
            <person name="Zeytun A."/>
            <person name="Detter J.C."/>
            <person name="Han C."/>
            <person name="Land M."/>
            <person name="Hauser L."/>
            <person name="Markowitz V."/>
            <person name="Cheng J.-F."/>
            <person name="Hugenholtz P."/>
            <person name="Woyke T."/>
            <person name="Wu D."/>
            <person name="Pukall R."/>
            <person name="Gehrich-Schroeter G."/>
            <person name="Brambilla E."/>
            <person name="Klenk H.-P."/>
            <person name="Eisen J.A."/>
        </authorList>
    </citation>
    <scope>NUCLEOTIDE SEQUENCE [LARGE SCALE GENOMIC DNA]</scope>
    <source>
        <strain evidence="2">DSM 21211 / LMG 22137 / NRRL B-23946 / LB-34</strain>
    </source>
</reference>
<evidence type="ECO:0000313" key="1">
    <source>
        <dbReference type="EMBL" id="ADV67546.1"/>
    </source>
</evidence>
<dbReference type="InterPro" id="IPR004830">
    <property type="entry name" value="LRR_variant"/>
</dbReference>
<sequence length="334" mass="34311">MATPTAPTAHLAALNANTSVQVLGELAARHPREVLRNPALALHRLANPAFLGAWPLEGLLALVREPDVPAWLLDAAGRHPDVRAPGRGVAGLTGSPNPFVRAAVAGRAALPAEALGALAADDVASVRGAVALHPLLPTEWRGALLRDPYAGVRAAVAGRADLTLGQMAVLAADAHPDVAGAAAARADLPGFLLARAATHAAFRVRLTVAAHPFLPPDLHARLSADRSAGVRAAALGERAAHLHGPGAPEAVRVARGGPRDASLLTHPLAVVRRVAARAWPLRPPELAALTRDADAGVRALLAERADLPRHAARALAHDADVLVAHARATCGART</sequence>
<dbReference type="InterPro" id="IPR016024">
    <property type="entry name" value="ARM-type_fold"/>
</dbReference>
<keyword evidence="2" id="KW-1185">Reference proteome</keyword>